<gene>
    <name evidence="7" type="ORF">HA299_05555</name>
</gene>
<comment type="function">
    <text evidence="6">Catalyzes the GTP-dependent phosphorylation of the 3'-hydroxyl group of dephosphocoenzyme A to form coenzyme A (CoA).</text>
</comment>
<comment type="caution">
    <text evidence="7">The sequence shown here is derived from an EMBL/GenBank/DDBJ whole genome shotgun (WGS) entry which is preliminary data.</text>
</comment>
<dbReference type="EMBL" id="DUIH01000019">
    <property type="protein sequence ID" value="HIH70058.1"/>
    <property type="molecule type" value="Genomic_DNA"/>
</dbReference>
<evidence type="ECO:0000256" key="4">
    <source>
        <dbReference type="ARBA" id="ARBA00022993"/>
    </source>
</evidence>
<organism evidence="7 8">
    <name type="scientific">Methermicoccus shengliensis</name>
    <dbReference type="NCBI Taxonomy" id="660064"/>
    <lineage>
        <taxon>Archaea</taxon>
        <taxon>Methanobacteriati</taxon>
        <taxon>Methanobacteriota</taxon>
        <taxon>Stenosarchaea group</taxon>
        <taxon>Methanomicrobia</taxon>
        <taxon>Methanosarcinales</taxon>
        <taxon>Methermicoccaceae</taxon>
        <taxon>Methermicoccus</taxon>
    </lineage>
</organism>
<dbReference type="PANTHER" id="PTHR40732">
    <property type="entry name" value="UPF0218 PROTEIN TK1697"/>
    <property type="match status" value="1"/>
</dbReference>
<evidence type="ECO:0000313" key="7">
    <source>
        <dbReference type="EMBL" id="HIH70058.1"/>
    </source>
</evidence>
<keyword evidence="2 6" id="KW-0547">Nucleotide-binding</keyword>
<comment type="caution">
    <text evidence="6">Lacks conserved residue(s) required for the propagation of feature annotation.</text>
</comment>
<keyword evidence="5 6" id="KW-0342">GTP-binding</keyword>
<feature type="binding site" evidence="6">
    <location>
        <position position="47"/>
    </location>
    <ligand>
        <name>GTP</name>
        <dbReference type="ChEBI" id="CHEBI:37565"/>
    </ligand>
</feature>
<feature type="binding site" evidence="6">
    <location>
        <position position="65"/>
    </location>
    <ligand>
        <name>GTP</name>
        <dbReference type="ChEBI" id="CHEBI:37565"/>
    </ligand>
</feature>
<evidence type="ECO:0000256" key="3">
    <source>
        <dbReference type="ARBA" id="ARBA00022777"/>
    </source>
</evidence>
<dbReference type="GO" id="GO:0016301">
    <property type="term" value="F:kinase activity"/>
    <property type="evidence" value="ECO:0007669"/>
    <property type="project" value="UniProtKB-UniRule"/>
</dbReference>
<evidence type="ECO:0000256" key="6">
    <source>
        <dbReference type="HAMAP-Rule" id="MF_00590"/>
    </source>
</evidence>
<keyword evidence="4 6" id="KW-0173">Coenzyme A biosynthesis</keyword>
<keyword evidence="3 6" id="KW-0418">Kinase</keyword>
<reference evidence="7" key="1">
    <citation type="journal article" date="2020" name="bioRxiv">
        <title>A rank-normalized archaeal taxonomy based on genome phylogeny resolves widespread incomplete and uneven classifications.</title>
        <authorList>
            <person name="Rinke C."/>
            <person name="Chuvochina M."/>
            <person name="Mussig A.J."/>
            <person name="Chaumeil P.-A."/>
            <person name="Waite D.W."/>
            <person name="Whitman W.B."/>
            <person name="Parks D.H."/>
            <person name="Hugenholtz P."/>
        </authorList>
    </citation>
    <scope>NUCLEOTIDE SEQUENCE</scope>
    <source>
        <strain evidence="7">UBA12518</strain>
    </source>
</reference>
<dbReference type="AlphaFoldDB" id="A0A832RXL4"/>
<evidence type="ECO:0000256" key="1">
    <source>
        <dbReference type="ARBA" id="ARBA00022679"/>
    </source>
</evidence>
<comment type="pathway">
    <text evidence="6">Cofactor biosynthesis; coenzyme A biosynthesis.</text>
</comment>
<feature type="binding site" evidence="6">
    <location>
        <position position="46"/>
    </location>
    <ligand>
        <name>GTP</name>
        <dbReference type="ChEBI" id="CHEBI:37565"/>
    </ligand>
</feature>
<dbReference type="EC" id="2.7.1.237" evidence="6"/>
<dbReference type="HAMAP" id="MF_00590">
    <property type="entry name" value="Dephospho_CoA_kinase_GTP_dep"/>
    <property type="match status" value="1"/>
</dbReference>
<sequence>MCGEVIATLKESQKPVLRKPMGSLHGDDVSVVESTRGCSQLVCVGDIITYRVLREGLVPKLSIVDGRSCRRAVSSEVLMGTQHPSFRTVELSNPSGTLTRELVLAVRDALTSPHRTRIFINGEEDLAVLPVVMLAPHTTGVLYGQPRKGYVVLRVRSNIKQKVGAILDTMVKMDPSDGIWRMLHGD</sequence>
<dbReference type="GO" id="GO:0015937">
    <property type="term" value="P:coenzyme A biosynthetic process"/>
    <property type="evidence" value="ECO:0007669"/>
    <property type="project" value="UniProtKB-UniRule"/>
</dbReference>
<dbReference type="Proteomes" id="UP000600363">
    <property type="component" value="Unassembled WGS sequence"/>
</dbReference>
<evidence type="ECO:0000256" key="5">
    <source>
        <dbReference type="ARBA" id="ARBA00023134"/>
    </source>
</evidence>
<feature type="binding site" evidence="6">
    <location>
        <position position="124"/>
    </location>
    <ligand>
        <name>GTP</name>
        <dbReference type="ChEBI" id="CHEBI:37565"/>
    </ligand>
</feature>
<dbReference type="Pfam" id="PF04019">
    <property type="entry name" value="DUF359"/>
    <property type="match status" value="1"/>
</dbReference>
<evidence type="ECO:0000256" key="2">
    <source>
        <dbReference type="ARBA" id="ARBA00022741"/>
    </source>
</evidence>
<comment type="similarity">
    <text evidence="6">Belongs to the GTP-dependent DPCK family.</text>
</comment>
<protein>
    <recommendedName>
        <fullName evidence="6">GTP-dependent dephospho-CoA kinase</fullName>
        <ecNumber evidence="6">2.7.1.237</ecNumber>
    </recommendedName>
    <alternativeName>
        <fullName evidence="6">Dephospho-coenzyme A kinase</fullName>
        <shortName evidence="6">DPCK</shortName>
    </alternativeName>
</protein>
<keyword evidence="1 6" id="KW-0808">Transferase</keyword>
<name>A0A832RXL4_9EURY</name>
<dbReference type="RefSeq" id="WP_042687134.1">
    <property type="nucleotide sequence ID" value="NZ_DUIH01000019.1"/>
</dbReference>
<dbReference type="UniPathway" id="UPA00241"/>
<comment type="catalytic activity">
    <reaction evidence="6">
        <text>3'-dephospho-CoA + GTP = GDP + CoA + H(+)</text>
        <dbReference type="Rhea" id="RHEA:61156"/>
        <dbReference type="ChEBI" id="CHEBI:15378"/>
        <dbReference type="ChEBI" id="CHEBI:37565"/>
        <dbReference type="ChEBI" id="CHEBI:57287"/>
        <dbReference type="ChEBI" id="CHEBI:57328"/>
        <dbReference type="ChEBI" id="CHEBI:58189"/>
        <dbReference type="EC" id="2.7.1.237"/>
    </reaction>
</comment>
<dbReference type="PANTHER" id="PTHR40732:SF1">
    <property type="entry name" value="GTP-DEPENDENT DEPHOSPHO-COA KINASE"/>
    <property type="match status" value="1"/>
</dbReference>
<dbReference type="InterPro" id="IPR007164">
    <property type="entry name" value="GTP-dep_dephospho-CoA_kin"/>
</dbReference>
<proteinExistence type="inferred from homology"/>
<dbReference type="PIRSF" id="PIRSF006533">
    <property type="entry name" value="UCP006533"/>
    <property type="match status" value="1"/>
</dbReference>
<accession>A0A832RXL4</accession>
<dbReference type="GO" id="GO:0005525">
    <property type="term" value="F:GTP binding"/>
    <property type="evidence" value="ECO:0007669"/>
    <property type="project" value="UniProtKB-UniRule"/>
</dbReference>
<evidence type="ECO:0000313" key="8">
    <source>
        <dbReference type="Proteomes" id="UP000600363"/>
    </source>
</evidence>